<organism evidence="1 2">
    <name type="scientific">Heterostelium pallidum (strain ATCC 26659 / Pp 5 / PN500)</name>
    <name type="common">Cellular slime mold</name>
    <name type="synonym">Polysphondylium pallidum</name>
    <dbReference type="NCBI Taxonomy" id="670386"/>
    <lineage>
        <taxon>Eukaryota</taxon>
        <taxon>Amoebozoa</taxon>
        <taxon>Evosea</taxon>
        <taxon>Eumycetozoa</taxon>
        <taxon>Dictyostelia</taxon>
        <taxon>Acytosteliales</taxon>
        <taxon>Acytosteliaceae</taxon>
        <taxon>Heterostelium</taxon>
    </lineage>
</organism>
<sequence length="95" mass="10377">MEISLIVCIATAQTIEYCQYCNSLNECDSSSPLNCVNIQTSQCTAFSDPCGTITDPFYVYVDENANPTITIQVFGDAACQIPITSPTPYTCVRMN</sequence>
<dbReference type="Proteomes" id="UP000001396">
    <property type="component" value="Unassembled WGS sequence"/>
</dbReference>
<evidence type="ECO:0000313" key="1">
    <source>
        <dbReference type="EMBL" id="EFA80771.1"/>
    </source>
</evidence>
<dbReference type="AlphaFoldDB" id="D3BCX9"/>
<name>D3BCX9_HETP5</name>
<reference evidence="1 2" key="1">
    <citation type="journal article" date="2011" name="Genome Res.">
        <title>Phylogeny-wide analysis of social amoeba genomes highlights ancient origins for complex intercellular communication.</title>
        <authorList>
            <person name="Heidel A.J."/>
            <person name="Lawal H.M."/>
            <person name="Felder M."/>
            <person name="Schilde C."/>
            <person name="Helps N.R."/>
            <person name="Tunggal B."/>
            <person name="Rivero F."/>
            <person name="John U."/>
            <person name="Schleicher M."/>
            <person name="Eichinger L."/>
            <person name="Platzer M."/>
            <person name="Noegel A.A."/>
            <person name="Schaap P."/>
            <person name="Gloeckner G."/>
        </authorList>
    </citation>
    <scope>NUCLEOTIDE SEQUENCE [LARGE SCALE GENOMIC DNA]</scope>
    <source>
        <strain evidence="2">ATCC 26659 / Pp 5 / PN500</strain>
    </source>
</reference>
<accession>D3BCX9</accession>
<dbReference type="InParanoid" id="D3BCX9"/>
<protein>
    <submittedName>
        <fullName evidence="1">Uncharacterized protein</fullName>
    </submittedName>
</protein>
<dbReference type="EMBL" id="ADBJ01000028">
    <property type="protein sequence ID" value="EFA80771.1"/>
    <property type="molecule type" value="Genomic_DNA"/>
</dbReference>
<evidence type="ECO:0000313" key="2">
    <source>
        <dbReference type="Proteomes" id="UP000001396"/>
    </source>
</evidence>
<dbReference type="RefSeq" id="XP_020432890.1">
    <property type="nucleotide sequence ID" value="XM_020577216.1"/>
</dbReference>
<gene>
    <name evidence="1" type="ORF">PPL_06357</name>
</gene>
<dbReference type="GeneID" id="31361839"/>
<comment type="caution">
    <text evidence="1">The sequence shown here is derived from an EMBL/GenBank/DDBJ whole genome shotgun (WGS) entry which is preliminary data.</text>
</comment>
<keyword evidence="2" id="KW-1185">Reference proteome</keyword>
<proteinExistence type="predicted"/>